<dbReference type="Gramene" id="mRNA:HanXRQr2_Chr09g0417251">
    <property type="protein sequence ID" value="CDS:HanXRQr2_Chr09g0417251.1"/>
    <property type="gene ID" value="HanXRQr2_Chr09g0417251"/>
</dbReference>
<dbReference type="Proteomes" id="UP000215914">
    <property type="component" value="Chromosome 9"/>
</dbReference>
<evidence type="ECO:0000256" key="8">
    <source>
        <dbReference type="SAM" id="MobiDB-lite"/>
    </source>
</evidence>
<sequence length="329" mass="37423">MDSYTYRSRKQKPSFSSTLLDVIYQSVDDEHTKTTRNRQTIEGSKNIRDAVFLATGFETGSRYYSEFSSSEADRIYGFPTRLKPLRTSINEDGELNTNTSICQKQLHEPKAKSKAMKKIYRYIKKGTHPVSPGGRLARFLTSLFSTTTNTKKKSKSGDDEIVHADRKSKLTVDVSTPCSFSQTCLNQTRSSVTRNARFYPASMNNNNNIIDDDEYSQRRGHKSVNGDRSDSINKEVVNMHVKDKNRHVEERTRNLLKNYQKKVEFVFDSIKNNDDEDDDETSSYASSDLFELDHLSTIGIDPCMQELPLYETTSVDANRAIANGLSPLV</sequence>
<evidence type="ECO:0000256" key="6">
    <source>
        <dbReference type="ARBA" id="ARBA00023136"/>
    </source>
</evidence>
<feature type="region of interest" description="Disordered" evidence="8">
    <location>
        <begin position="209"/>
        <end position="229"/>
    </location>
</feature>
<evidence type="ECO:0000313" key="11">
    <source>
        <dbReference type="Proteomes" id="UP000215914"/>
    </source>
</evidence>
<dbReference type="AlphaFoldDB" id="A0A251U294"/>
<evidence type="ECO:0000256" key="3">
    <source>
        <dbReference type="ARBA" id="ARBA00010067"/>
    </source>
</evidence>
<dbReference type="InterPro" id="IPR039621">
    <property type="entry name" value="BG1-like"/>
</dbReference>
<organism evidence="10 11">
    <name type="scientific">Helianthus annuus</name>
    <name type="common">Common sunflower</name>
    <dbReference type="NCBI Taxonomy" id="4232"/>
    <lineage>
        <taxon>Eukaryota</taxon>
        <taxon>Viridiplantae</taxon>
        <taxon>Streptophyta</taxon>
        <taxon>Embryophyta</taxon>
        <taxon>Tracheophyta</taxon>
        <taxon>Spermatophyta</taxon>
        <taxon>Magnoliopsida</taxon>
        <taxon>eudicotyledons</taxon>
        <taxon>Gunneridae</taxon>
        <taxon>Pentapetalae</taxon>
        <taxon>asterids</taxon>
        <taxon>campanulids</taxon>
        <taxon>Asterales</taxon>
        <taxon>Asteraceae</taxon>
        <taxon>Asteroideae</taxon>
        <taxon>Heliantheae alliance</taxon>
        <taxon>Heliantheae</taxon>
        <taxon>Helianthus</taxon>
    </lineage>
</organism>
<reference evidence="10" key="2">
    <citation type="submission" date="2017-02" db="EMBL/GenBank/DDBJ databases">
        <title>Sunflower complete genome.</title>
        <authorList>
            <person name="Langlade N."/>
            <person name="Munos S."/>
        </authorList>
    </citation>
    <scope>NUCLEOTIDE SEQUENCE [LARGE SCALE GENOMIC DNA]</scope>
    <source>
        <tissue evidence="10">Leaves</tissue>
    </source>
</reference>
<dbReference type="EMBL" id="CM007898">
    <property type="protein sequence ID" value="OTG16932.1"/>
    <property type="molecule type" value="Genomic_DNA"/>
</dbReference>
<evidence type="ECO:0000256" key="1">
    <source>
        <dbReference type="ARBA" id="ARBA00002281"/>
    </source>
</evidence>
<reference evidence="9 11" key="1">
    <citation type="journal article" date="2017" name="Nature">
        <title>The sunflower genome provides insights into oil metabolism, flowering and Asterid evolution.</title>
        <authorList>
            <person name="Badouin H."/>
            <person name="Gouzy J."/>
            <person name="Grassa C.J."/>
            <person name="Murat F."/>
            <person name="Staton S.E."/>
            <person name="Cottret L."/>
            <person name="Lelandais-Briere C."/>
            <person name="Owens G.L."/>
            <person name="Carrere S."/>
            <person name="Mayjonade B."/>
            <person name="Legrand L."/>
            <person name="Gill N."/>
            <person name="Kane N.C."/>
            <person name="Bowers J.E."/>
            <person name="Hubner S."/>
            <person name="Bellec A."/>
            <person name="Berard A."/>
            <person name="Berges H."/>
            <person name="Blanchet N."/>
            <person name="Boniface M.C."/>
            <person name="Brunel D."/>
            <person name="Catrice O."/>
            <person name="Chaidir N."/>
            <person name="Claudel C."/>
            <person name="Donnadieu C."/>
            <person name="Faraut T."/>
            <person name="Fievet G."/>
            <person name="Helmstetter N."/>
            <person name="King M."/>
            <person name="Knapp S.J."/>
            <person name="Lai Z."/>
            <person name="Le Paslier M.C."/>
            <person name="Lippi Y."/>
            <person name="Lorenzon L."/>
            <person name="Mandel J.R."/>
            <person name="Marage G."/>
            <person name="Marchand G."/>
            <person name="Marquand E."/>
            <person name="Bret-Mestries E."/>
            <person name="Morien E."/>
            <person name="Nambeesan S."/>
            <person name="Nguyen T."/>
            <person name="Pegot-Espagnet P."/>
            <person name="Pouilly N."/>
            <person name="Raftis F."/>
            <person name="Sallet E."/>
            <person name="Schiex T."/>
            <person name="Thomas J."/>
            <person name="Vandecasteele C."/>
            <person name="Vares D."/>
            <person name="Vear F."/>
            <person name="Vautrin S."/>
            <person name="Crespi M."/>
            <person name="Mangin B."/>
            <person name="Burke J.M."/>
            <person name="Salse J."/>
            <person name="Munos S."/>
            <person name="Vincourt P."/>
            <person name="Rieseberg L.H."/>
            <person name="Langlade N.B."/>
        </authorList>
    </citation>
    <scope>NUCLEOTIDE SEQUENCE [LARGE SCALE GENOMIC DNA]</scope>
    <source>
        <strain evidence="11">cv. SF193</strain>
        <tissue evidence="9">Leaves</tissue>
    </source>
</reference>
<evidence type="ECO:0000313" key="10">
    <source>
        <dbReference type="EMBL" id="OTG16932.1"/>
    </source>
</evidence>
<reference evidence="9" key="3">
    <citation type="submission" date="2020-06" db="EMBL/GenBank/DDBJ databases">
        <title>Helianthus annuus Genome sequencing and assembly Release 2.</title>
        <authorList>
            <person name="Gouzy J."/>
            <person name="Langlade N."/>
            <person name="Munos S."/>
        </authorList>
    </citation>
    <scope>NUCLEOTIDE SEQUENCE</scope>
    <source>
        <tissue evidence="9">Leaves</tissue>
    </source>
</reference>
<keyword evidence="7" id="KW-0927">Auxin signaling pathway</keyword>
<keyword evidence="6" id="KW-0472">Membrane</keyword>
<dbReference type="PANTHER" id="PTHR33541:SF28">
    <property type="entry name" value="PROTEIN BIG GRAIN 1-LIKE A"/>
    <property type="match status" value="1"/>
</dbReference>
<comment type="similarity">
    <text evidence="3">Belongs to the BIG GRAIN 1 (BG1) plant protein family.</text>
</comment>
<evidence type="ECO:0000256" key="5">
    <source>
        <dbReference type="ARBA" id="ARBA00022475"/>
    </source>
</evidence>
<dbReference type="GO" id="GO:0009734">
    <property type="term" value="P:auxin-activated signaling pathway"/>
    <property type="evidence" value="ECO:0007669"/>
    <property type="project" value="UniProtKB-KW"/>
</dbReference>
<dbReference type="PANTHER" id="PTHR33541">
    <property type="entry name" value="PROTEIN BIG GRAIN 1-LIKE A-RELATED"/>
    <property type="match status" value="1"/>
</dbReference>
<evidence type="ECO:0000256" key="7">
    <source>
        <dbReference type="ARBA" id="ARBA00023294"/>
    </source>
</evidence>
<evidence type="ECO:0008006" key="12">
    <source>
        <dbReference type="Google" id="ProtNLM"/>
    </source>
</evidence>
<comment type="subcellular location">
    <subcellularLocation>
        <location evidence="2">Cell membrane</location>
    </subcellularLocation>
</comment>
<keyword evidence="5" id="KW-1003">Cell membrane</keyword>
<dbReference type="OrthoDB" id="680041at2759"/>
<accession>A0A251U294</accession>
<keyword evidence="4" id="KW-0813">Transport</keyword>
<evidence type="ECO:0000256" key="4">
    <source>
        <dbReference type="ARBA" id="ARBA00022448"/>
    </source>
</evidence>
<dbReference type="InParanoid" id="A0A251U294"/>
<evidence type="ECO:0000256" key="2">
    <source>
        <dbReference type="ARBA" id="ARBA00004236"/>
    </source>
</evidence>
<evidence type="ECO:0000313" key="9">
    <source>
        <dbReference type="EMBL" id="KAF5793424.1"/>
    </source>
</evidence>
<dbReference type="GO" id="GO:0005886">
    <property type="term" value="C:plasma membrane"/>
    <property type="evidence" value="ECO:0007669"/>
    <property type="project" value="UniProtKB-SubCell"/>
</dbReference>
<gene>
    <name evidence="10" type="ORF">HannXRQ_Chr09g0276771</name>
    <name evidence="9" type="ORF">HanXRQr2_Chr09g0417251</name>
</gene>
<proteinExistence type="inferred from homology"/>
<keyword evidence="11" id="KW-1185">Reference proteome</keyword>
<dbReference type="OMA" id="MEGWERP"/>
<name>A0A251U294_HELAN</name>
<dbReference type="EMBL" id="MNCJ02000324">
    <property type="protein sequence ID" value="KAF5793424.1"/>
    <property type="molecule type" value="Genomic_DNA"/>
</dbReference>
<comment type="function">
    <text evidence="1">Involved in auxin transport. Regulator of the auxin signaling pathway.</text>
</comment>
<protein>
    <recommendedName>
        <fullName evidence="12">Protein BIG GRAIN 1-like B</fullName>
    </recommendedName>
</protein>